<evidence type="ECO:0000256" key="6">
    <source>
        <dbReference type="ARBA" id="ARBA00022691"/>
    </source>
</evidence>
<sequence length="259" mass="28022">MTEPGTLYGLSLGPGDPALITRRAWTLLHGEALWAYPVRRKGGASYALDIVRRAGLAVPPDATALQFPMTHDATRLTRYWLAAAYTVQAHLAVGRDVCFLVEGDASTYSTFGHLARTLAALEPAARIVTVPGVSAYHAAAARLGMPLADTDEAIAIVPAAYGIDTVEALLDGFDTLVLLKVKPLLDPLIALLSRRGLLAHTRFIEKIGTPEERTVCDVTRLCNTEVNYLSLLLVRNPYRARGPMVRGCRRKSSTPEPPP</sequence>
<dbReference type="InterPro" id="IPR006364">
    <property type="entry name" value="CobI/CbiL/CobIJ_dom"/>
</dbReference>
<dbReference type="EC" id="2.1.1.130" evidence="9"/>
<dbReference type="Gene3D" id="3.30.950.10">
    <property type="entry name" value="Methyltransferase, Cobalt-precorrin-4 Transmethylase, Domain 2"/>
    <property type="match status" value="1"/>
</dbReference>
<evidence type="ECO:0000313" key="10">
    <source>
        <dbReference type="Proteomes" id="UP000297890"/>
    </source>
</evidence>
<evidence type="ECO:0000256" key="4">
    <source>
        <dbReference type="ARBA" id="ARBA00022603"/>
    </source>
</evidence>
<dbReference type="GO" id="GO:0009236">
    <property type="term" value="P:cobalamin biosynthetic process"/>
    <property type="evidence" value="ECO:0007669"/>
    <property type="project" value="UniProtKB-UniRule"/>
</dbReference>
<organism evidence="9 10">
    <name type="scientific">Candidatus Macondimonas diazotrophica</name>
    <dbReference type="NCBI Taxonomy" id="2305248"/>
    <lineage>
        <taxon>Bacteria</taxon>
        <taxon>Pseudomonadati</taxon>
        <taxon>Pseudomonadota</taxon>
        <taxon>Gammaproteobacteria</taxon>
        <taxon>Chromatiales</taxon>
        <taxon>Ectothiorhodospiraceae</taxon>
        <taxon>Candidatus Macondimonas</taxon>
    </lineage>
</organism>
<dbReference type="Proteomes" id="UP000297890">
    <property type="component" value="Unassembled WGS sequence"/>
</dbReference>
<comment type="similarity">
    <text evidence="2 7">Belongs to the precorrin methyltransferase family.</text>
</comment>
<keyword evidence="3" id="KW-0169">Cobalamin biosynthesis</keyword>
<evidence type="ECO:0000256" key="1">
    <source>
        <dbReference type="ARBA" id="ARBA00004953"/>
    </source>
</evidence>
<gene>
    <name evidence="9" type="primary">cobI</name>
    <name evidence="9" type="ORF">E4680_09170</name>
</gene>
<protein>
    <submittedName>
        <fullName evidence="9">Precorrin-2 C(20)-methyltransferase</fullName>
        <ecNumber evidence="9">2.1.1.130</ecNumber>
    </submittedName>
</protein>
<keyword evidence="5 9" id="KW-0808">Transferase</keyword>
<dbReference type="InterPro" id="IPR012382">
    <property type="entry name" value="CobI/CbiL"/>
</dbReference>
<dbReference type="Gene3D" id="3.40.1010.10">
    <property type="entry name" value="Cobalt-precorrin-4 Transmethylase, Domain 1"/>
    <property type="match status" value="1"/>
</dbReference>
<dbReference type="InterPro" id="IPR014777">
    <property type="entry name" value="4pyrrole_Mease_sub1"/>
</dbReference>
<comment type="pathway">
    <text evidence="1">Cofactor biosynthesis; adenosylcobalamin biosynthesis.</text>
</comment>
<keyword evidence="6" id="KW-0949">S-adenosyl-L-methionine</keyword>
<evidence type="ECO:0000256" key="3">
    <source>
        <dbReference type="ARBA" id="ARBA00022573"/>
    </source>
</evidence>
<dbReference type="RefSeq" id="WP_135282109.1">
    <property type="nucleotide sequence ID" value="NZ_SRIO01000011.1"/>
</dbReference>
<name>A0A4Z0F954_9GAMM</name>
<dbReference type="InterPro" id="IPR000878">
    <property type="entry name" value="4pyrrol_Mease"/>
</dbReference>
<reference evidence="9 10" key="1">
    <citation type="journal article" date="2019" name="ISME J.">
        <title>Candidatus Macondimonas diazotrophica, a novel gammaproteobacterial genus dominating crude-oil-contaminated coastal sediments.</title>
        <authorList>
            <person name="Karthikeyan S."/>
            <person name="Konstantinidis K."/>
        </authorList>
    </citation>
    <scope>NUCLEOTIDE SEQUENCE [LARGE SCALE GENOMIC DNA]</scope>
    <source>
        <strain evidence="9 10">KTK01</strain>
    </source>
</reference>
<dbReference type="EMBL" id="SRIO01000011">
    <property type="protein sequence ID" value="TFZ82181.1"/>
    <property type="molecule type" value="Genomic_DNA"/>
</dbReference>
<keyword evidence="10" id="KW-1185">Reference proteome</keyword>
<dbReference type="PANTHER" id="PTHR43467:SF2">
    <property type="entry name" value="COBALT-PRECORRIN-2 C(20)-METHYLTRANSFERASE"/>
    <property type="match status" value="1"/>
</dbReference>
<proteinExistence type="inferred from homology"/>
<dbReference type="OrthoDB" id="9804789at2"/>
<dbReference type="CDD" id="cd11645">
    <property type="entry name" value="Precorrin_2_C20_MT"/>
    <property type="match status" value="1"/>
</dbReference>
<evidence type="ECO:0000256" key="2">
    <source>
        <dbReference type="ARBA" id="ARBA00005879"/>
    </source>
</evidence>
<dbReference type="InterPro" id="IPR014776">
    <property type="entry name" value="4pyrrole_Mease_sub2"/>
</dbReference>
<dbReference type="PANTHER" id="PTHR43467">
    <property type="entry name" value="COBALT-PRECORRIN-2 C(20)-METHYLTRANSFERASE"/>
    <property type="match status" value="1"/>
</dbReference>
<dbReference type="UniPathway" id="UPA00148"/>
<accession>A0A4Z0F954</accession>
<evidence type="ECO:0000256" key="5">
    <source>
        <dbReference type="ARBA" id="ARBA00022679"/>
    </source>
</evidence>
<dbReference type="AlphaFoldDB" id="A0A4Z0F954"/>
<evidence type="ECO:0000259" key="8">
    <source>
        <dbReference type="Pfam" id="PF00590"/>
    </source>
</evidence>
<dbReference type="SUPFAM" id="SSF53790">
    <property type="entry name" value="Tetrapyrrole methylase"/>
    <property type="match status" value="1"/>
</dbReference>
<evidence type="ECO:0000256" key="7">
    <source>
        <dbReference type="PIRNR" id="PIRNR036427"/>
    </source>
</evidence>
<dbReference type="GO" id="GO:0030788">
    <property type="term" value="F:precorrin-2 C20-methyltransferase activity"/>
    <property type="evidence" value="ECO:0007669"/>
    <property type="project" value="UniProtKB-EC"/>
</dbReference>
<dbReference type="Pfam" id="PF00590">
    <property type="entry name" value="TP_methylase"/>
    <property type="match status" value="1"/>
</dbReference>
<dbReference type="InterPro" id="IPR035996">
    <property type="entry name" value="4pyrrol_Methylase_sf"/>
</dbReference>
<dbReference type="PIRSF" id="PIRSF036427">
    <property type="entry name" value="Precrrn-2_mtase"/>
    <property type="match status" value="1"/>
</dbReference>
<dbReference type="NCBIfam" id="TIGR01467">
    <property type="entry name" value="cobI_cbiL"/>
    <property type="match status" value="1"/>
</dbReference>
<keyword evidence="4 9" id="KW-0489">Methyltransferase</keyword>
<evidence type="ECO:0000313" key="9">
    <source>
        <dbReference type="EMBL" id="TFZ82181.1"/>
    </source>
</evidence>
<comment type="caution">
    <text evidence="9">The sequence shown here is derived from an EMBL/GenBank/DDBJ whole genome shotgun (WGS) entry which is preliminary data.</text>
</comment>
<feature type="domain" description="Tetrapyrrole methylase" evidence="8">
    <location>
        <begin position="6"/>
        <end position="215"/>
    </location>
</feature>
<dbReference type="GO" id="GO:0032259">
    <property type="term" value="P:methylation"/>
    <property type="evidence" value="ECO:0007669"/>
    <property type="project" value="UniProtKB-KW"/>
</dbReference>